<comment type="caution">
    <text evidence="1">The sequence shown here is derived from an EMBL/GenBank/DDBJ whole genome shotgun (WGS) entry which is preliminary data.</text>
</comment>
<dbReference type="PIRSF" id="PIRSF019217">
    <property type="entry name" value="Acetone_carboxlyase_gsu"/>
    <property type="match status" value="1"/>
</dbReference>
<organism evidence="1 2">
    <name type="scientific">Halorientalis pallida</name>
    <dbReference type="NCBI Taxonomy" id="2479928"/>
    <lineage>
        <taxon>Archaea</taxon>
        <taxon>Methanobacteriati</taxon>
        <taxon>Methanobacteriota</taxon>
        <taxon>Stenosarchaea group</taxon>
        <taxon>Halobacteria</taxon>
        <taxon>Halobacteriales</taxon>
        <taxon>Haloarculaceae</taxon>
        <taxon>Halorientalis</taxon>
    </lineage>
</organism>
<sequence length="166" mass="19394">MSTDKSQIEKLIDGTLPWPELRDDVLPDPKDPERFETTIEILQERVDWDDRILVPLNDHLYVVAGDDGRTVKAECGHELCSADENWKLECDIRAREEQEETAELYPELMTPDPDWTFQIREYFCPECYSLLDVEAVPAGYPILQKFEPDIDTFYEEWLDQPVPDGQ</sequence>
<dbReference type="RefSeq" id="WP_129069576.1">
    <property type="nucleotide sequence ID" value="NZ_RDFA01000005.1"/>
</dbReference>
<name>A0A498KXM4_9EURY</name>
<keyword evidence="2" id="KW-1185">Reference proteome</keyword>
<dbReference type="InterPro" id="IPR016750">
    <property type="entry name" value="Aceto_COase_bsu/gsu"/>
</dbReference>
<reference evidence="1 2" key="1">
    <citation type="submission" date="2019-01" db="EMBL/GenBank/DDBJ databases">
        <title>Halorientalis sp. F13-25 a new haloarchaeum isolated from hypersaline water.</title>
        <authorList>
            <person name="Ana D.-V."/>
            <person name="Cristina S.-P."/>
            <person name="Antonio V."/>
        </authorList>
    </citation>
    <scope>NUCLEOTIDE SEQUENCE [LARGE SCALE GENOMIC DNA]</scope>
    <source>
        <strain evidence="1 2">F13-25</strain>
    </source>
</reference>
<proteinExistence type="predicted"/>
<gene>
    <name evidence="1" type="ORF">EAF64_13775</name>
</gene>
<protein>
    <submittedName>
        <fullName evidence="1">Acetone carboxylase subunit gamma</fullName>
    </submittedName>
</protein>
<dbReference type="OrthoDB" id="179449at2157"/>
<dbReference type="AlphaFoldDB" id="A0A498KXM4"/>
<evidence type="ECO:0000313" key="1">
    <source>
        <dbReference type="EMBL" id="RXK47722.1"/>
    </source>
</evidence>
<dbReference type="Pfam" id="PF08882">
    <property type="entry name" value="Acetone_carb_G"/>
    <property type="match status" value="1"/>
</dbReference>
<dbReference type="EMBL" id="RDFA01000005">
    <property type="protein sequence ID" value="RXK47722.1"/>
    <property type="molecule type" value="Genomic_DNA"/>
</dbReference>
<evidence type="ECO:0000313" key="2">
    <source>
        <dbReference type="Proteomes" id="UP000289691"/>
    </source>
</evidence>
<accession>A0A498KXM4</accession>
<dbReference type="Proteomes" id="UP000289691">
    <property type="component" value="Unassembled WGS sequence"/>
</dbReference>